<dbReference type="STRING" id="8496.A0A151NC93"/>
<dbReference type="InterPro" id="IPR010442">
    <property type="entry name" value="PET_domain"/>
</dbReference>
<evidence type="ECO:0000259" key="8">
    <source>
        <dbReference type="PROSITE" id="PS51303"/>
    </source>
</evidence>
<reference evidence="9 10" key="1">
    <citation type="journal article" date="2012" name="Genome Biol.">
        <title>Sequencing three crocodilian genomes to illuminate the evolution of archosaurs and amniotes.</title>
        <authorList>
            <person name="St John J.A."/>
            <person name="Braun E.L."/>
            <person name="Isberg S.R."/>
            <person name="Miles L.G."/>
            <person name="Chong A.Y."/>
            <person name="Gongora J."/>
            <person name="Dalzell P."/>
            <person name="Moran C."/>
            <person name="Bed'hom B."/>
            <person name="Abzhanov A."/>
            <person name="Burgess S.C."/>
            <person name="Cooksey A.M."/>
            <person name="Castoe T.A."/>
            <person name="Crawford N.G."/>
            <person name="Densmore L.D."/>
            <person name="Drew J.C."/>
            <person name="Edwards S.V."/>
            <person name="Faircloth B.C."/>
            <person name="Fujita M.K."/>
            <person name="Greenwold M.J."/>
            <person name="Hoffmann F.G."/>
            <person name="Howard J.M."/>
            <person name="Iguchi T."/>
            <person name="Janes D.E."/>
            <person name="Khan S.Y."/>
            <person name="Kohno S."/>
            <person name="de Koning A.J."/>
            <person name="Lance S.L."/>
            <person name="McCarthy F.M."/>
            <person name="McCormack J.E."/>
            <person name="Merchant M.E."/>
            <person name="Peterson D.G."/>
            <person name="Pollock D.D."/>
            <person name="Pourmand N."/>
            <person name="Raney B.J."/>
            <person name="Roessler K.A."/>
            <person name="Sanford J.R."/>
            <person name="Sawyer R.H."/>
            <person name="Schmidt C.J."/>
            <person name="Triplett E.W."/>
            <person name="Tuberville T.D."/>
            <person name="Venegas-Anaya M."/>
            <person name="Howard J.T."/>
            <person name="Jarvis E.D."/>
            <person name="Guillette L.J.Jr."/>
            <person name="Glenn T.C."/>
            <person name="Green R.E."/>
            <person name="Ray D.A."/>
        </authorList>
    </citation>
    <scope>NUCLEOTIDE SEQUENCE [LARGE SCALE GENOMIC DNA]</scope>
    <source>
        <strain evidence="9">KSC_2009_1</strain>
    </source>
</reference>
<proteinExistence type="predicted"/>
<dbReference type="GO" id="GO:0008270">
    <property type="term" value="F:zinc ion binding"/>
    <property type="evidence" value="ECO:0007669"/>
    <property type="project" value="InterPro"/>
</dbReference>
<dbReference type="InterPro" id="IPR001781">
    <property type="entry name" value="Znf_LIM"/>
</dbReference>
<feature type="compositionally biased region" description="Polar residues" evidence="6">
    <location>
        <begin position="62"/>
        <end position="77"/>
    </location>
</feature>
<evidence type="ECO:0000259" key="7">
    <source>
        <dbReference type="PROSITE" id="PS50023"/>
    </source>
</evidence>
<dbReference type="AlphaFoldDB" id="A0A151NC93"/>
<keyword evidence="4 5" id="KW-0440">LIM domain</keyword>
<keyword evidence="10" id="KW-1185">Reference proteome</keyword>
<keyword evidence="1 5" id="KW-0479">Metal-binding</keyword>
<evidence type="ECO:0000256" key="3">
    <source>
        <dbReference type="ARBA" id="ARBA00022833"/>
    </source>
</evidence>
<feature type="region of interest" description="Disordered" evidence="6">
    <location>
        <begin position="56"/>
        <end position="79"/>
    </location>
</feature>
<dbReference type="SUPFAM" id="SSF57716">
    <property type="entry name" value="Glucocorticoid receptor-like (DNA-binding domain)"/>
    <property type="match status" value="2"/>
</dbReference>
<organism evidence="9 10">
    <name type="scientific">Alligator mississippiensis</name>
    <name type="common">American alligator</name>
    <dbReference type="NCBI Taxonomy" id="8496"/>
    <lineage>
        <taxon>Eukaryota</taxon>
        <taxon>Metazoa</taxon>
        <taxon>Chordata</taxon>
        <taxon>Craniata</taxon>
        <taxon>Vertebrata</taxon>
        <taxon>Euteleostomi</taxon>
        <taxon>Archelosauria</taxon>
        <taxon>Archosauria</taxon>
        <taxon>Crocodylia</taxon>
        <taxon>Alligatoridae</taxon>
        <taxon>Alligatorinae</taxon>
        <taxon>Alligator</taxon>
    </lineage>
</organism>
<dbReference type="PANTHER" id="PTHR24211:SF35">
    <property type="entry name" value="PRICKLE-LIKE PROTEIN 4"/>
    <property type="match status" value="1"/>
</dbReference>
<protein>
    <submittedName>
        <fullName evidence="9">Prickle-like protein 4 isoform A</fullName>
    </submittedName>
</protein>
<feature type="region of interest" description="Disordered" evidence="6">
    <location>
        <begin position="526"/>
        <end position="594"/>
    </location>
</feature>
<accession>A0A151NC93</accession>
<feature type="region of interest" description="Disordered" evidence="6">
    <location>
        <begin position="464"/>
        <end position="489"/>
    </location>
</feature>
<dbReference type="Proteomes" id="UP000050525">
    <property type="component" value="Unassembled WGS sequence"/>
</dbReference>
<dbReference type="Gene3D" id="2.10.110.10">
    <property type="entry name" value="Cysteine Rich Protein"/>
    <property type="match status" value="3"/>
</dbReference>
<dbReference type="CDD" id="cd09341">
    <property type="entry name" value="LIM2_Testin_like"/>
    <property type="match status" value="1"/>
</dbReference>
<evidence type="ECO:0000256" key="2">
    <source>
        <dbReference type="ARBA" id="ARBA00022737"/>
    </source>
</evidence>
<feature type="compositionally biased region" description="Low complexity" evidence="6">
    <location>
        <begin position="365"/>
        <end position="400"/>
    </location>
</feature>
<dbReference type="Pfam" id="PF06297">
    <property type="entry name" value="PET"/>
    <property type="match status" value="1"/>
</dbReference>
<comment type="caution">
    <text evidence="9">The sequence shown here is derived from an EMBL/GenBank/DDBJ whole genome shotgun (WGS) entry which is preliminary data.</text>
</comment>
<dbReference type="PROSITE" id="PS00478">
    <property type="entry name" value="LIM_DOMAIN_1"/>
    <property type="match status" value="1"/>
</dbReference>
<feature type="region of interest" description="Disordered" evidence="6">
    <location>
        <begin position="365"/>
        <end position="434"/>
    </location>
</feature>
<sequence>MGGAQNFQHSAVILLPVTSRWKQVERAAPLARWAAAEFISSLLLLMSLPSPAWPQRDVPPCSGTQAGLPPTSSSDSDSGCALEEYLEPAADSAPTEASLCLDSHSAKSVPAAVVNQHRIKALLQQLPPQDCDERYCPGLGEEERQQLEAFSTQRRQEALGQGSVCPVPPTSHECLCKKCGKRMNKGDPGVFASRLGDHCCWHPSCFVCHSCHQPLVDFIYFHQDGSIYCGRHHAELFRPRCASCDQLIFAAKCIEAEGRRWHVEHFCCLECDLPLGGRRYVMKSGRPCCCSCFESLYAELCQACGELIGADSEQATHQGQHWHARPSCFCCSFCRKPLLGEQLTSRHGLPYCSETCSWEKERASSSSTASDSSDSAFLSTPSPDSTPVPRASRSSSRSSPMPTPDADRDARKPGAAADGTEEPSAQTGIHPAFRSQDDQGALLRERGKGATSVSAFGQAAAAFPEQDLSSTPPHYEVDQSVLGASPVPTGNPQADISALYLGASPSADCSVTVPQSPVPPEQALRHWDAEEDDSRCPTCSSSSDSEQEGFFFGEPIPKPGTGRPATPSWEHSNLGPAAGKTARLRASSKHCSIS</sequence>
<dbReference type="PROSITE" id="PS00028">
    <property type="entry name" value="ZINC_FINGER_C2H2_1"/>
    <property type="match status" value="1"/>
</dbReference>
<dbReference type="PROSITE" id="PS51303">
    <property type="entry name" value="PET"/>
    <property type="match status" value="1"/>
</dbReference>
<evidence type="ECO:0000313" key="9">
    <source>
        <dbReference type="EMBL" id="KYO34229.1"/>
    </source>
</evidence>
<dbReference type="SMART" id="SM00132">
    <property type="entry name" value="LIM"/>
    <property type="match status" value="3"/>
</dbReference>
<evidence type="ECO:0000313" key="10">
    <source>
        <dbReference type="Proteomes" id="UP000050525"/>
    </source>
</evidence>
<evidence type="ECO:0000256" key="5">
    <source>
        <dbReference type="PROSITE-ProRule" id="PRU00125"/>
    </source>
</evidence>
<keyword evidence="3 5" id="KW-0862">Zinc</keyword>
<evidence type="ECO:0000256" key="4">
    <source>
        <dbReference type="ARBA" id="ARBA00023038"/>
    </source>
</evidence>
<feature type="domain" description="LIM zinc-binding" evidence="7">
    <location>
        <begin position="174"/>
        <end position="238"/>
    </location>
</feature>
<dbReference type="EMBL" id="AKHW03003562">
    <property type="protein sequence ID" value="KYO34229.1"/>
    <property type="molecule type" value="Genomic_DNA"/>
</dbReference>
<dbReference type="FunFam" id="2.10.110.10:FF:000005">
    <property type="entry name" value="Testin isoform 1"/>
    <property type="match status" value="1"/>
</dbReference>
<feature type="domain" description="PET" evidence="8">
    <location>
        <begin position="64"/>
        <end position="172"/>
    </location>
</feature>
<keyword evidence="2" id="KW-0677">Repeat</keyword>
<dbReference type="CDD" id="cd09340">
    <property type="entry name" value="LIM1_Testin_like"/>
    <property type="match status" value="1"/>
</dbReference>
<dbReference type="InterPro" id="IPR047120">
    <property type="entry name" value="Pk/Esn/Tes"/>
</dbReference>
<feature type="domain" description="LIM zinc-binding" evidence="7">
    <location>
        <begin position="239"/>
        <end position="299"/>
    </location>
</feature>
<evidence type="ECO:0000256" key="1">
    <source>
        <dbReference type="ARBA" id="ARBA00022723"/>
    </source>
</evidence>
<name>A0A151NC93_ALLMI</name>
<dbReference type="PROSITE" id="PS50023">
    <property type="entry name" value="LIM_DOMAIN_2"/>
    <property type="match status" value="2"/>
</dbReference>
<dbReference type="Pfam" id="PF00412">
    <property type="entry name" value="LIM"/>
    <property type="match status" value="3"/>
</dbReference>
<dbReference type="InterPro" id="IPR013087">
    <property type="entry name" value="Znf_C2H2_type"/>
</dbReference>
<gene>
    <name evidence="9" type="primary">PRICKLE4</name>
    <name evidence="9" type="ORF">Y1Q_0023676</name>
</gene>
<dbReference type="eggNOG" id="KOG1704">
    <property type="taxonomic scope" value="Eukaryota"/>
</dbReference>
<evidence type="ECO:0000256" key="6">
    <source>
        <dbReference type="SAM" id="MobiDB-lite"/>
    </source>
</evidence>
<dbReference type="PANTHER" id="PTHR24211">
    <property type="entry name" value="LIM DOMAIN-CONTAINING PROTEIN"/>
    <property type="match status" value="1"/>
</dbReference>